<accession>A0AAV3Y4U5</accession>
<evidence type="ECO:0000313" key="3">
    <source>
        <dbReference type="Proteomes" id="UP000735302"/>
    </source>
</evidence>
<feature type="region of interest" description="Disordered" evidence="1">
    <location>
        <begin position="1"/>
        <end position="33"/>
    </location>
</feature>
<organism evidence="2 3">
    <name type="scientific">Plakobranchus ocellatus</name>
    <dbReference type="NCBI Taxonomy" id="259542"/>
    <lineage>
        <taxon>Eukaryota</taxon>
        <taxon>Metazoa</taxon>
        <taxon>Spiralia</taxon>
        <taxon>Lophotrochozoa</taxon>
        <taxon>Mollusca</taxon>
        <taxon>Gastropoda</taxon>
        <taxon>Heterobranchia</taxon>
        <taxon>Euthyneura</taxon>
        <taxon>Panpulmonata</taxon>
        <taxon>Sacoglossa</taxon>
        <taxon>Placobranchoidea</taxon>
        <taxon>Plakobranchidae</taxon>
        <taxon>Plakobranchus</taxon>
    </lineage>
</organism>
<gene>
    <name evidence="2" type="ORF">PoB_000371800</name>
</gene>
<feature type="compositionally biased region" description="Basic and acidic residues" evidence="1">
    <location>
        <begin position="1"/>
        <end position="13"/>
    </location>
</feature>
<dbReference type="AlphaFoldDB" id="A0AAV3Y4U5"/>
<comment type="caution">
    <text evidence="2">The sequence shown here is derived from an EMBL/GenBank/DDBJ whole genome shotgun (WGS) entry which is preliminary data.</text>
</comment>
<protein>
    <submittedName>
        <fullName evidence="2">Centromere protein n-like</fullName>
    </submittedName>
</protein>
<dbReference type="Proteomes" id="UP000735302">
    <property type="component" value="Unassembled WGS sequence"/>
</dbReference>
<reference evidence="2 3" key="1">
    <citation type="journal article" date="2021" name="Elife">
        <title>Chloroplast acquisition without the gene transfer in kleptoplastic sea slugs, Plakobranchus ocellatus.</title>
        <authorList>
            <person name="Maeda T."/>
            <person name="Takahashi S."/>
            <person name="Yoshida T."/>
            <person name="Shimamura S."/>
            <person name="Takaki Y."/>
            <person name="Nagai Y."/>
            <person name="Toyoda A."/>
            <person name="Suzuki Y."/>
            <person name="Arimoto A."/>
            <person name="Ishii H."/>
            <person name="Satoh N."/>
            <person name="Nishiyama T."/>
            <person name="Hasebe M."/>
            <person name="Maruyama T."/>
            <person name="Minagawa J."/>
            <person name="Obokata J."/>
            <person name="Shigenobu S."/>
        </authorList>
    </citation>
    <scope>NUCLEOTIDE SEQUENCE [LARGE SCALE GENOMIC DNA]</scope>
</reference>
<proteinExistence type="predicted"/>
<evidence type="ECO:0000256" key="1">
    <source>
        <dbReference type="SAM" id="MobiDB-lite"/>
    </source>
</evidence>
<evidence type="ECO:0000313" key="2">
    <source>
        <dbReference type="EMBL" id="GFN77212.1"/>
    </source>
</evidence>
<feature type="compositionally biased region" description="Low complexity" evidence="1">
    <location>
        <begin position="14"/>
        <end position="33"/>
    </location>
</feature>
<keyword evidence="3" id="KW-1185">Reference proteome</keyword>
<dbReference type="EMBL" id="BLXT01000438">
    <property type="protein sequence ID" value="GFN77212.1"/>
    <property type="molecule type" value="Genomic_DNA"/>
</dbReference>
<sequence length="104" mass="11389">MKRPDTPWVHDLHSNNSSNPCPSSSPLTSSDSDTLSFTRQFDVKYPGPGNSNSNCRALVEMKGKNVLDGLCHLGKNGFIKFPLPRHLSSVVSLAQNSFTVKDKT</sequence>
<name>A0AAV3Y4U5_9GAST</name>